<gene>
    <name evidence="2" type="ORF">MRATA1EN1_LOCUS15928</name>
</gene>
<feature type="region of interest" description="Disordered" evidence="1">
    <location>
        <begin position="125"/>
        <end position="152"/>
    </location>
</feature>
<sequence>MKPKRRPSLRRPPCSSWLRPVCSASEGAELGHQVAVPRPRHKGPRQCQELRGMEAATQDNSSGTWRLGFLHLARQKAWILDHEEARGDIRRESAGAEAGVGAVVWLPLQFSQRIWGARLAEHRAWAPSAPGQSGRAPPQPRSSPGPSGHALLPSLAHEQWMVPLEASSSPRKGWFLIDPQAPPALRVTPSPRDSLMKKSGSVRP</sequence>
<organism evidence="2 3">
    <name type="scientific">Rangifer tarandus platyrhynchus</name>
    <name type="common">Svalbard reindeer</name>
    <dbReference type="NCBI Taxonomy" id="3082113"/>
    <lineage>
        <taxon>Eukaryota</taxon>
        <taxon>Metazoa</taxon>
        <taxon>Chordata</taxon>
        <taxon>Craniata</taxon>
        <taxon>Vertebrata</taxon>
        <taxon>Euteleostomi</taxon>
        <taxon>Mammalia</taxon>
        <taxon>Eutheria</taxon>
        <taxon>Laurasiatheria</taxon>
        <taxon>Artiodactyla</taxon>
        <taxon>Ruminantia</taxon>
        <taxon>Pecora</taxon>
        <taxon>Cervidae</taxon>
        <taxon>Odocoileinae</taxon>
        <taxon>Rangifer</taxon>
    </lineage>
</organism>
<evidence type="ECO:0000313" key="3">
    <source>
        <dbReference type="Proteomes" id="UP001176941"/>
    </source>
</evidence>
<name>A0ABN8Z492_RANTA</name>
<dbReference type="Proteomes" id="UP001176941">
    <property type="component" value="Chromosome 26"/>
</dbReference>
<reference evidence="2" key="1">
    <citation type="submission" date="2023-04" db="EMBL/GenBank/DDBJ databases">
        <authorList>
            <consortium name="ELIXIR-Norway"/>
        </authorList>
    </citation>
    <scope>NUCLEOTIDE SEQUENCE [LARGE SCALE GENOMIC DNA]</scope>
</reference>
<accession>A0ABN8Z492</accession>
<feature type="region of interest" description="Disordered" evidence="1">
    <location>
        <begin position="172"/>
        <end position="204"/>
    </location>
</feature>
<evidence type="ECO:0000313" key="2">
    <source>
        <dbReference type="EMBL" id="CAI9166966.1"/>
    </source>
</evidence>
<keyword evidence="3" id="KW-1185">Reference proteome</keyword>
<proteinExistence type="predicted"/>
<evidence type="ECO:0000256" key="1">
    <source>
        <dbReference type="SAM" id="MobiDB-lite"/>
    </source>
</evidence>
<protein>
    <submittedName>
        <fullName evidence="2">Uncharacterized protein</fullName>
    </submittedName>
</protein>
<dbReference type="EMBL" id="OX459962">
    <property type="protein sequence ID" value="CAI9166966.1"/>
    <property type="molecule type" value="Genomic_DNA"/>
</dbReference>